<reference evidence="2" key="1">
    <citation type="submission" date="2015-05" db="EMBL/GenBank/DDBJ databases">
        <authorList>
            <person name="Fogelqvist Johan"/>
        </authorList>
    </citation>
    <scope>NUCLEOTIDE SEQUENCE [LARGE SCALE GENOMIC DNA]</scope>
</reference>
<proteinExistence type="predicted"/>
<organism evidence="1 2">
    <name type="scientific">Verticillium longisporum</name>
    <name type="common">Verticillium dahliae var. longisporum</name>
    <dbReference type="NCBI Taxonomy" id="100787"/>
    <lineage>
        <taxon>Eukaryota</taxon>
        <taxon>Fungi</taxon>
        <taxon>Dikarya</taxon>
        <taxon>Ascomycota</taxon>
        <taxon>Pezizomycotina</taxon>
        <taxon>Sordariomycetes</taxon>
        <taxon>Hypocreomycetidae</taxon>
        <taxon>Glomerellales</taxon>
        <taxon>Plectosphaerellaceae</taxon>
        <taxon>Verticillium</taxon>
    </lineage>
</organism>
<evidence type="ECO:0000313" key="1">
    <source>
        <dbReference type="EMBL" id="CRK43030.1"/>
    </source>
</evidence>
<dbReference type="Proteomes" id="UP000045706">
    <property type="component" value="Unassembled WGS sequence"/>
</dbReference>
<gene>
    <name evidence="1" type="ORF">BN1723_005486</name>
</gene>
<dbReference type="AlphaFoldDB" id="A0A0G4N9M6"/>
<protein>
    <submittedName>
        <fullName evidence="1">Uncharacterized protein</fullName>
    </submittedName>
</protein>
<dbReference type="EMBL" id="CVQI01033051">
    <property type="protein sequence ID" value="CRK43030.1"/>
    <property type="molecule type" value="Genomic_DNA"/>
</dbReference>
<evidence type="ECO:0000313" key="2">
    <source>
        <dbReference type="Proteomes" id="UP000045706"/>
    </source>
</evidence>
<name>A0A0G4N9M6_VERLO</name>
<accession>A0A0G4N9M6</accession>
<sequence length="169" mass="17440">MIVGSSFLQIMTSAFQFTGRLGQPTSHTQAHEALASSTALSLTTAEMRIHAPLGVLAFGLLGLTSADAFPPDDGYGGGTCAPTATTTVFVTVPATNAASPPFVAGPQTVTVTIPASGNGAPGNPLSPVYTVTVQTFGPAIKRGKEGEPVWYWTPGGLRRLGSRFMKFRG</sequence>